<dbReference type="EMBL" id="KZ679017">
    <property type="protein sequence ID" value="PSS09073.1"/>
    <property type="molecule type" value="Genomic_DNA"/>
</dbReference>
<dbReference type="GeneID" id="36571909"/>
<sequence length="77" mass="8907">MCHPPAIRSHLIYGDITRGRYISSLYMVGPRATPPVRTHEPSRAGFKHINYRQHQSIRYQSVNQPPKPLNPHQDTPH</sequence>
<evidence type="ECO:0000256" key="1">
    <source>
        <dbReference type="SAM" id="MobiDB-lite"/>
    </source>
</evidence>
<dbReference type="InParanoid" id="A0A2T3ARU5"/>
<dbReference type="AlphaFoldDB" id="A0A2T3ARU5"/>
<dbReference type="RefSeq" id="XP_024717371.1">
    <property type="nucleotide sequence ID" value="XM_024863828.1"/>
</dbReference>
<feature type="region of interest" description="Disordered" evidence="1">
    <location>
        <begin position="58"/>
        <end position="77"/>
    </location>
</feature>
<evidence type="ECO:0000313" key="2">
    <source>
        <dbReference type="EMBL" id="PSS09073.1"/>
    </source>
</evidence>
<reference evidence="2 3" key="1">
    <citation type="journal article" date="2018" name="New Phytol.">
        <title>Comparative genomics and transcriptomics depict ericoid mycorrhizal fungi as versatile saprotrophs and plant mutualists.</title>
        <authorList>
            <person name="Martino E."/>
            <person name="Morin E."/>
            <person name="Grelet G.A."/>
            <person name="Kuo A."/>
            <person name="Kohler A."/>
            <person name="Daghino S."/>
            <person name="Barry K.W."/>
            <person name="Cichocki N."/>
            <person name="Clum A."/>
            <person name="Dockter R.B."/>
            <person name="Hainaut M."/>
            <person name="Kuo R.C."/>
            <person name="LaButti K."/>
            <person name="Lindahl B.D."/>
            <person name="Lindquist E.A."/>
            <person name="Lipzen A."/>
            <person name="Khouja H.R."/>
            <person name="Magnuson J."/>
            <person name="Murat C."/>
            <person name="Ohm R.A."/>
            <person name="Singer S.W."/>
            <person name="Spatafora J.W."/>
            <person name="Wang M."/>
            <person name="Veneault-Fourrey C."/>
            <person name="Henrissat B."/>
            <person name="Grigoriev I.V."/>
            <person name="Martin F.M."/>
            <person name="Perotto S."/>
        </authorList>
    </citation>
    <scope>NUCLEOTIDE SEQUENCE [LARGE SCALE GENOMIC DNA]</scope>
    <source>
        <strain evidence="2 3">ATCC 22711</strain>
    </source>
</reference>
<keyword evidence="3" id="KW-1185">Reference proteome</keyword>
<evidence type="ECO:0000313" key="3">
    <source>
        <dbReference type="Proteomes" id="UP000241818"/>
    </source>
</evidence>
<name>A0A2T3ARU5_AMORE</name>
<accession>A0A2T3ARU5</accession>
<organism evidence="2 3">
    <name type="scientific">Amorphotheca resinae ATCC 22711</name>
    <dbReference type="NCBI Taxonomy" id="857342"/>
    <lineage>
        <taxon>Eukaryota</taxon>
        <taxon>Fungi</taxon>
        <taxon>Dikarya</taxon>
        <taxon>Ascomycota</taxon>
        <taxon>Pezizomycotina</taxon>
        <taxon>Leotiomycetes</taxon>
        <taxon>Helotiales</taxon>
        <taxon>Amorphothecaceae</taxon>
        <taxon>Amorphotheca</taxon>
    </lineage>
</organism>
<dbReference type="Proteomes" id="UP000241818">
    <property type="component" value="Unassembled WGS sequence"/>
</dbReference>
<proteinExistence type="predicted"/>
<protein>
    <submittedName>
        <fullName evidence="2">Uncharacterized protein</fullName>
    </submittedName>
</protein>
<gene>
    <name evidence="2" type="ORF">M430DRAFT_182503</name>
</gene>